<evidence type="ECO:0000256" key="1">
    <source>
        <dbReference type="SAM" id="MobiDB-lite"/>
    </source>
</evidence>
<keyword evidence="2" id="KW-0812">Transmembrane</keyword>
<feature type="compositionally biased region" description="Basic and acidic residues" evidence="1">
    <location>
        <begin position="49"/>
        <end position="65"/>
    </location>
</feature>
<accession>A0A220TYM4</accession>
<sequence length="65" mass="7651">MELLPYSSAIFIFVMVVLVCIIAFKIFVKKERPDNSYTPFDHIAGQAEDEFHEKQEEKEIDDKEK</sequence>
<keyword evidence="4" id="KW-1185">Reference proteome</keyword>
<evidence type="ECO:0000313" key="4">
    <source>
        <dbReference type="Proteomes" id="UP000198312"/>
    </source>
</evidence>
<evidence type="ECO:0000313" key="3">
    <source>
        <dbReference type="EMBL" id="ASK60958.1"/>
    </source>
</evidence>
<dbReference type="RefSeq" id="WP_089060235.1">
    <property type="nucleotide sequence ID" value="NZ_CP022315.1"/>
</dbReference>
<dbReference type="EMBL" id="CP022315">
    <property type="protein sequence ID" value="ASK60958.1"/>
    <property type="molecule type" value="Genomic_DNA"/>
</dbReference>
<name>A0A220TYM4_9BACI</name>
<organism evidence="3 4">
    <name type="scientific">Virgibacillus phasianinus</name>
    <dbReference type="NCBI Taxonomy" id="2017483"/>
    <lineage>
        <taxon>Bacteria</taxon>
        <taxon>Bacillati</taxon>
        <taxon>Bacillota</taxon>
        <taxon>Bacilli</taxon>
        <taxon>Bacillales</taxon>
        <taxon>Bacillaceae</taxon>
        <taxon>Virgibacillus</taxon>
    </lineage>
</organism>
<gene>
    <name evidence="3" type="ORF">CFK37_01400</name>
</gene>
<keyword evidence="2" id="KW-1133">Transmembrane helix</keyword>
<evidence type="ECO:0000256" key="2">
    <source>
        <dbReference type="SAM" id="Phobius"/>
    </source>
</evidence>
<feature type="transmembrane region" description="Helical" evidence="2">
    <location>
        <begin position="6"/>
        <end position="28"/>
    </location>
</feature>
<dbReference type="InterPro" id="IPR025028">
    <property type="entry name" value="DUF3951"/>
</dbReference>
<dbReference type="Pfam" id="PF13131">
    <property type="entry name" value="DUF3951"/>
    <property type="match status" value="1"/>
</dbReference>
<proteinExistence type="predicted"/>
<dbReference type="OrthoDB" id="2476430at2"/>
<protein>
    <submittedName>
        <fullName evidence="3">DUF3951 domain-containing protein</fullName>
    </submittedName>
</protein>
<keyword evidence="2" id="KW-0472">Membrane</keyword>
<reference evidence="3 4" key="1">
    <citation type="submission" date="2017-07" db="EMBL/GenBank/DDBJ databases">
        <title>Virgibacillus sp. LM2416.</title>
        <authorList>
            <person name="Tak E.J."/>
            <person name="Bae J.-W."/>
        </authorList>
    </citation>
    <scope>NUCLEOTIDE SEQUENCE [LARGE SCALE GENOMIC DNA]</scope>
    <source>
        <strain evidence="3 4">LM2416</strain>
    </source>
</reference>
<dbReference type="AlphaFoldDB" id="A0A220TYM4"/>
<feature type="region of interest" description="Disordered" evidence="1">
    <location>
        <begin position="33"/>
        <end position="65"/>
    </location>
</feature>
<dbReference type="Proteomes" id="UP000198312">
    <property type="component" value="Chromosome"/>
</dbReference>
<dbReference type="KEGG" id="vil:CFK37_01400"/>